<dbReference type="Pfam" id="PF02969">
    <property type="entry name" value="TAF"/>
    <property type="match status" value="1"/>
</dbReference>
<dbReference type="Proteomes" id="UP000663827">
    <property type="component" value="Unassembled WGS sequence"/>
</dbReference>
<feature type="domain" description="TATA box binding protein associated factor (TAF) histone-like fold" evidence="1">
    <location>
        <begin position="21"/>
        <end position="72"/>
    </location>
</feature>
<comment type="caution">
    <text evidence="2">The sequence shown here is derived from an EMBL/GenBank/DDBJ whole genome shotgun (WGS) entry which is preliminary data.</text>
</comment>
<evidence type="ECO:0000313" key="2">
    <source>
        <dbReference type="EMBL" id="CAE7184010.1"/>
    </source>
</evidence>
<dbReference type="AlphaFoldDB" id="A0A8H3HZI9"/>
<evidence type="ECO:0000313" key="3">
    <source>
        <dbReference type="Proteomes" id="UP000663827"/>
    </source>
</evidence>
<dbReference type="Gene3D" id="1.10.20.10">
    <property type="entry name" value="Histone, subunit A"/>
    <property type="match status" value="1"/>
</dbReference>
<dbReference type="InterPro" id="IPR004823">
    <property type="entry name" value="TAF_TATA-bd_Histone-like_dom"/>
</dbReference>
<dbReference type="GO" id="GO:0046982">
    <property type="term" value="F:protein heterodimerization activity"/>
    <property type="evidence" value="ECO:0007669"/>
    <property type="project" value="InterPro"/>
</dbReference>
<name>A0A8H3HZI9_9AGAM</name>
<dbReference type="InterPro" id="IPR009072">
    <property type="entry name" value="Histone-fold"/>
</dbReference>
<evidence type="ECO:0000259" key="1">
    <source>
        <dbReference type="SMART" id="SM00803"/>
    </source>
</evidence>
<proteinExistence type="predicted"/>
<organism evidence="2 3">
    <name type="scientific">Rhizoctonia solani</name>
    <dbReference type="NCBI Taxonomy" id="456999"/>
    <lineage>
        <taxon>Eukaryota</taxon>
        <taxon>Fungi</taxon>
        <taxon>Dikarya</taxon>
        <taxon>Basidiomycota</taxon>
        <taxon>Agaricomycotina</taxon>
        <taxon>Agaricomycetes</taxon>
        <taxon>Cantharellales</taxon>
        <taxon>Ceratobasidiaceae</taxon>
        <taxon>Rhizoctonia</taxon>
    </lineage>
</organism>
<dbReference type="EMBL" id="CAJNJQ010002751">
    <property type="protein sequence ID" value="CAE7184010.1"/>
    <property type="molecule type" value="Genomic_DNA"/>
</dbReference>
<reference evidence="2" key="1">
    <citation type="submission" date="2021-01" db="EMBL/GenBank/DDBJ databases">
        <authorList>
            <person name="Kaushik A."/>
        </authorList>
    </citation>
    <scope>NUCLEOTIDE SEQUENCE</scope>
    <source>
        <strain evidence="2">AG5</strain>
    </source>
</reference>
<sequence>MAEASTSKGKSRPIRAPVVGGIYRADSVKDVADSLGITNLPDTVAAALASDLEYRLHQVIEIQGSCPFHSAR</sequence>
<protein>
    <recommendedName>
        <fullName evidence="1">TATA box binding protein associated factor (TAF) histone-like fold domain-containing protein</fullName>
    </recommendedName>
</protein>
<accession>A0A8H3HZI9</accession>
<dbReference type="SMART" id="SM00803">
    <property type="entry name" value="TAF"/>
    <property type="match status" value="1"/>
</dbReference>
<gene>
    <name evidence="2" type="ORF">RDB_LOCUS120247</name>
</gene>